<dbReference type="Proteomes" id="UP001628156">
    <property type="component" value="Unassembled WGS sequence"/>
</dbReference>
<accession>A0ABQ0DE00</accession>
<sequence length="254" mass="27578">MHPIVILFLISICLAECDSNQYLNNRGDCLECDGVYPGCNSCDSTKCTSCKPGYKQIPSQDAAVSCEYLDGFTSEDKTSCSTGFIKNSSSSSCEYCLNCVTGSCDSQNKCTKCLPDYFLKEGYCYTCYKCKSGKCASITGCTECETGYYSKDGFCNSCGACKSDKCGDSGCTECEDGYYLKDGYCTRCENCEGACSNSEGCAMCEFHYYEDEGMCLRCSLSCKEGCDKTGCIDSNSASLSFISLALIIVFISFF</sequence>
<dbReference type="SUPFAM" id="SSF57184">
    <property type="entry name" value="Growth factor receptor domain"/>
    <property type="match status" value="1"/>
</dbReference>
<feature type="signal peptide" evidence="1">
    <location>
        <begin position="1"/>
        <end position="17"/>
    </location>
</feature>
<name>A0ABQ0DE00_9EUKA</name>
<evidence type="ECO:0000313" key="2">
    <source>
        <dbReference type="EMBL" id="GAB1221077.1"/>
    </source>
</evidence>
<evidence type="ECO:0008006" key="4">
    <source>
        <dbReference type="Google" id="ProtNLM"/>
    </source>
</evidence>
<proteinExistence type="predicted"/>
<protein>
    <recommendedName>
        <fullName evidence="4">Cysteine-rich surface protein</fullName>
    </recommendedName>
</protein>
<evidence type="ECO:0000256" key="1">
    <source>
        <dbReference type="SAM" id="SignalP"/>
    </source>
</evidence>
<keyword evidence="1" id="KW-0732">Signal</keyword>
<evidence type="ECO:0000313" key="3">
    <source>
        <dbReference type="Proteomes" id="UP001628156"/>
    </source>
</evidence>
<gene>
    <name evidence="2" type="ORF">ENUP19_0063G0037</name>
</gene>
<reference evidence="2 3" key="1">
    <citation type="journal article" date="2019" name="PLoS Negl. Trop. Dis.">
        <title>Whole genome sequencing of Entamoeba nuttalli reveals mammalian host-related molecular signatures and a novel octapeptide-repeat surface protein.</title>
        <authorList>
            <person name="Tanaka M."/>
            <person name="Makiuchi T."/>
            <person name="Komiyama T."/>
            <person name="Shiina T."/>
            <person name="Osaki K."/>
            <person name="Tachibana H."/>
        </authorList>
    </citation>
    <scope>NUCLEOTIDE SEQUENCE [LARGE SCALE GENOMIC DNA]</scope>
    <source>
        <strain evidence="2 3">P19-061405</strain>
    </source>
</reference>
<feature type="chain" id="PRO_5045162391" description="Cysteine-rich surface protein" evidence="1">
    <location>
        <begin position="18"/>
        <end position="254"/>
    </location>
</feature>
<dbReference type="EMBL" id="BAAFRS010000063">
    <property type="protein sequence ID" value="GAB1221077.1"/>
    <property type="molecule type" value="Genomic_DNA"/>
</dbReference>
<dbReference type="InterPro" id="IPR009030">
    <property type="entry name" value="Growth_fac_rcpt_cys_sf"/>
</dbReference>
<organism evidence="2 3">
    <name type="scientific">Entamoeba nuttalli</name>
    <dbReference type="NCBI Taxonomy" id="412467"/>
    <lineage>
        <taxon>Eukaryota</taxon>
        <taxon>Amoebozoa</taxon>
        <taxon>Evosea</taxon>
        <taxon>Archamoebae</taxon>
        <taxon>Mastigamoebida</taxon>
        <taxon>Entamoebidae</taxon>
        <taxon>Entamoeba</taxon>
    </lineage>
</organism>
<keyword evidence="3" id="KW-1185">Reference proteome</keyword>
<comment type="caution">
    <text evidence="2">The sequence shown here is derived from an EMBL/GenBank/DDBJ whole genome shotgun (WGS) entry which is preliminary data.</text>
</comment>